<comment type="similarity">
    <text evidence="1">Belongs to the PGI/PMI family.</text>
</comment>
<gene>
    <name evidence="4" type="ORF">A2Z10_01260</name>
</gene>
<dbReference type="GO" id="GO:0004347">
    <property type="term" value="F:glucose-6-phosphate isomerase activity"/>
    <property type="evidence" value="ECO:0007669"/>
    <property type="project" value="InterPro"/>
</dbReference>
<dbReference type="Proteomes" id="UP000176639">
    <property type="component" value="Unassembled WGS sequence"/>
</dbReference>
<dbReference type="EMBL" id="MEYI01000013">
    <property type="protein sequence ID" value="OGD24116.1"/>
    <property type="molecule type" value="Genomic_DNA"/>
</dbReference>
<keyword evidence="2 4" id="KW-0413">Isomerase</keyword>
<sequence>MITDTIKQFPSQFAYEPVIENKDKLERSDLYIIAGMGGSALPADIMKPYFNRDIIIHRGYDLPHVSDALLARSIVIAVSYSGNTEETVSALEAAHAKGLRVVVIASGGKLIELARTYGAPYVEIPRTGIQPRHALGFMLKALASVMQDEALERDITALAGSLDATSYEAQGKELASLVYGKIPVVYASDANSAVAYNWKIKCNESAKVPACVNVLSELNHNEMTGFDVIPETKALSEKFHFIFLSDTHDHPRIVKRMELTKKLYEDRGLLVTTVALEGDSPWHRIFSSLITADWMAYHLSTRYGTEPELVPMVEEFKKMMQ</sequence>
<feature type="domain" description="SIS" evidence="3">
    <location>
        <begin position="21"/>
        <end position="151"/>
    </location>
</feature>
<evidence type="ECO:0000313" key="4">
    <source>
        <dbReference type="EMBL" id="OGD24116.1"/>
    </source>
</evidence>
<dbReference type="Gene3D" id="3.40.50.10490">
    <property type="entry name" value="Glucose-6-phosphate isomerase like protein, domain 1"/>
    <property type="match status" value="2"/>
</dbReference>
<accession>A0A1F5B0H1</accession>
<dbReference type="GO" id="GO:0097367">
    <property type="term" value="F:carbohydrate derivative binding"/>
    <property type="evidence" value="ECO:0007669"/>
    <property type="project" value="InterPro"/>
</dbReference>
<reference evidence="4 5" key="1">
    <citation type="journal article" date="2016" name="Nat. Commun.">
        <title>Thousands of microbial genomes shed light on interconnected biogeochemical processes in an aquifer system.</title>
        <authorList>
            <person name="Anantharaman K."/>
            <person name="Brown C.T."/>
            <person name="Hug L.A."/>
            <person name="Sharon I."/>
            <person name="Castelle C.J."/>
            <person name="Probst A.J."/>
            <person name="Thomas B.C."/>
            <person name="Singh A."/>
            <person name="Wilkins M.J."/>
            <person name="Karaoz U."/>
            <person name="Brodie E.L."/>
            <person name="Williams K.H."/>
            <person name="Hubbard S.S."/>
            <person name="Banfield J.F."/>
        </authorList>
    </citation>
    <scope>NUCLEOTIDE SEQUENCE [LARGE SCALE GENOMIC DNA]</scope>
</reference>
<dbReference type="GO" id="GO:1901135">
    <property type="term" value="P:carbohydrate derivative metabolic process"/>
    <property type="evidence" value="ECO:0007669"/>
    <property type="project" value="InterPro"/>
</dbReference>
<dbReference type="AlphaFoldDB" id="A0A1F5B0H1"/>
<evidence type="ECO:0000313" key="5">
    <source>
        <dbReference type="Proteomes" id="UP000176639"/>
    </source>
</evidence>
<protein>
    <submittedName>
        <fullName evidence="4">Bifunctional phosphoglucose/phosphomannose isomerase</fullName>
    </submittedName>
</protein>
<dbReference type="NCBIfam" id="TIGR02128">
    <property type="entry name" value="G6PI_arch"/>
    <property type="match status" value="1"/>
</dbReference>
<proteinExistence type="inferred from homology"/>
<dbReference type="InterPro" id="IPR001347">
    <property type="entry name" value="SIS_dom"/>
</dbReference>
<dbReference type="InterPro" id="IPR046348">
    <property type="entry name" value="SIS_dom_sf"/>
</dbReference>
<evidence type="ECO:0000256" key="2">
    <source>
        <dbReference type="ARBA" id="ARBA00023235"/>
    </source>
</evidence>
<dbReference type="CDD" id="cd05637">
    <property type="entry name" value="SIS_PGI_PMI_2"/>
    <property type="match status" value="1"/>
</dbReference>
<dbReference type="GO" id="GO:0004476">
    <property type="term" value="F:mannose-6-phosphate isomerase activity"/>
    <property type="evidence" value="ECO:0007669"/>
    <property type="project" value="InterPro"/>
</dbReference>
<comment type="caution">
    <text evidence="4">The sequence shown here is derived from an EMBL/GenBank/DDBJ whole genome shotgun (WGS) entry which is preliminary data.</text>
</comment>
<dbReference type="GO" id="GO:0005975">
    <property type="term" value="P:carbohydrate metabolic process"/>
    <property type="evidence" value="ECO:0007669"/>
    <property type="project" value="InterPro"/>
</dbReference>
<evidence type="ECO:0000259" key="3">
    <source>
        <dbReference type="PROSITE" id="PS51464"/>
    </source>
</evidence>
<organism evidence="4 5">
    <name type="scientific">Candidatus Azambacteria bacterium RBG_16_47_10</name>
    <dbReference type="NCBI Taxonomy" id="1797292"/>
    <lineage>
        <taxon>Bacteria</taxon>
        <taxon>Candidatus Azamiibacteriota</taxon>
    </lineage>
</organism>
<dbReference type="Pfam" id="PF10432">
    <property type="entry name" value="bact-PGI_C"/>
    <property type="match status" value="1"/>
</dbReference>
<evidence type="ECO:0000256" key="1">
    <source>
        <dbReference type="ARBA" id="ARBA00010523"/>
    </source>
</evidence>
<dbReference type="PROSITE" id="PS51464">
    <property type="entry name" value="SIS"/>
    <property type="match status" value="1"/>
</dbReference>
<dbReference type="SUPFAM" id="SSF53697">
    <property type="entry name" value="SIS domain"/>
    <property type="match status" value="1"/>
</dbReference>
<dbReference type="InterPro" id="IPR019490">
    <property type="entry name" value="Glu6P/Mann6P_isomerase_C"/>
</dbReference>
<name>A0A1F5B0H1_9BACT</name>